<comment type="function">
    <text evidence="13">ADP:ATP antiporter that mediates import of ADP into the mitochondrial matrix for ATP synthesis, and export of ATP out to fuel the cell. Cycles between the cytoplasmic-open state (c-state) and the matrix-open state (m-state): operates by the alternating access mechanism with a single substrate-binding site intermittently exposed to either the cytosolic (c-state) or matrix (m-state) side of the inner mitochondrial membrane.</text>
</comment>
<dbReference type="Gene3D" id="1.50.40.10">
    <property type="entry name" value="Mitochondrial carrier domain"/>
    <property type="match status" value="2"/>
</dbReference>
<evidence type="ECO:0000256" key="14">
    <source>
        <dbReference type="PROSITE-ProRule" id="PRU00282"/>
    </source>
</evidence>
<dbReference type="Pfam" id="PF00153">
    <property type="entry name" value="Mito_carr"/>
    <property type="match status" value="5"/>
</dbReference>
<evidence type="ECO:0000256" key="5">
    <source>
        <dbReference type="ARBA" id="ARBA00022449"/>
    </source>
</evidence>
<evidence type="ECO:0000313" key="16">
    <source>
        <dbReference type="EMBL" id="KAF5742290.1"/>
    </source>
</evidence>
<organism evidence="16 17">
    <name type="scientific">Tripterygium wilfordii</name>
    <name type="common">Thunder God vine</name>
    <dbReference type="NCBI Taxonomy" id="458696"/>
    <lineage>
        <taxon>Eukaryota</taxon>
        <taxon>Viridiplantae</taxon>
        <taxon>Streptophyta</taxon>
        <taxon>Embryophyta</taxon>
        <taxon>Tracheophyta</taxon>
        <taxon>Spermatophyta</taxon>
        <taxon>Magnoliopsida</taxon>
        <taxon>eudicotyledons</taxon>
        <taxon>Gunneridae</taxon>
        <taxon>Pentapetalae</taxon>
        <taxon>rosids</taxon>
        <taxon>fabids</taxon>
        <taxon>Celastrales</taxon>
        <taxon>Celastraceae</taxon>
        <taxon>Tripterygium</taxon>
    </lineage>
</organism>
<evidence type="ECO:0000256" key="13">
    <source>
        <dbReference type="ARBA" id="ARBA00045250"/>
    </source>
</evidence>
<feature type="repeat" description="Solcar" evidence="14">
    <location>
        <begin position="83"/>
        <end position="175"/>
    </location>
</feature>
<feature type="repeat" description="Solcar" evidence="14">
    <location>
        <begin position="580"/>
        <end position="662"/>
    </location>
</feature>
<protein>
    <submittedName>
        <fullName evidence="16">ADP ATP carrier protein 3 mitochondrial</fullName>
    </submittedName>
</protein>
<keyword evidence="7" id="KW-0677">Repeat</keyword>
<accession>A0A7J7D7D4</accession>
<evidence type="ECO:0000256" key="7">
    <source>
        <dbReference type="ARBA" id="ARBA00022737"/>
    </source>
</evidence>
<evidence type="ECO:0000256" key="9">
    <source>
        <dbReference type="ARBA" id="ARBA00022989"/>
    </source>
</evidence>
<feature type="repeat" description="Solcar" evidence="14">
    <location>
        <begin position="294"/>
        <end position="376"/>
    </location>
</feature>
<dbReference type="GO" id="GO:0005471">
    <property type="term" value="F:ATP:ADP antiporter activity"/>
    <property type="evidence" value="ECO:0007669"/>
    <property type="project" value="InterPro"/>
</dbReference>
<dbReference type="GO" id="GO:0005743">
    <property type="term" value="C:mitochondrial inner membrane"/>
    <property type="evidence" value="ECO:0007669"/>
    <property type="project" value="UniProtKB-SubCell"/>
</dbReference>
<sequence length="690" mass="77564">MSSRRANGSKHPSVVEKIHGQPYLFTKNFSSQSFTSGIPFHCSGSPYLNGGQQSPLLPAFQMASSVVIPPPVFVGQPTEKWNNHILPQFVAGFLNIANMTAAAPIRRVNFLIQNQDEMIKSGRLLEPYKGKLNCFTRVIKNEGIISLWRGNGVHVIGYVYKKVLSRAFESHVESIRGYYKINKDGFWKWFAGVSLAEGLAGATYSFFTHPLYYAQTRLTNDIKPSRESKRQFNGLVDVCKKTLRSDGIAGIYRGYNVSVLEIILHTWAFIGITKATNEGLFLGLLGLQNDWVAEHLLFEGTVLAASLATYPMNTICRRMMMTCGEGVKYKSSLDAYSQILKREGFASLYKGVDAYILLHTVRFGLMVVTYCVLKWLASSKKDRSGGGDQSSSTMIDIKWKTSAGGRLWYCSSGYKYKAKKCLRVIKNEGIISLWRGNGVDVIRYVYTRVLSCAFESHFKSIRGYYKIDKDGFWKWFASISLAGGLASATYSFFTHPLYYAQTRLANDIKTCRESKRQFNGLVDVCKKTLRSDGIAGIYRGCNVSVLEGILRDWALTGIIKATSPWLLLGLLGLRNHWVGRFYYLKGLVLLLTWLLTQMSTLCRRMMMTCGEGVKYKSSLDAYSQILKKEGFASLYKGVDAYILLCTVRIDLMVVSYCVLKWLASSKKDRPGGGDRSSSRMMDIKWRTSTG</sequence>
<name>A0A7J7D7D4_TRIWF</name>
<dbReference type="PANTHER" id="PTHR45635">
    <property type="entry name" value="ADP,ATP CARRIER PROTEIN 1-RELATED-RELATED"/>
    <property type="match status" value="1"/>
</dbReference>
<feature type="transmembrane region" description="Helical" evidence="15">
    <location>
        <begin position="580"/>
        <end position="598"/>
    </location>
</feature>
<comment type="caution">
    <text evidence="16">The sequence shown here is derived from an EMBL/GenBank/DDBJ whole genome shotgun (WGS) entry which is preliminary data.</text>
</comment>
<feature type="repeat" description="Solcar" evidence="14">
    <location>
        <begin position="188"/>
        <end position="279"/>
    </location>
</feature>
<dbReference type="Proteomes" id="UP000593562">
    <property type="component" value="Unassembled WGS sequence"/>
</dbReference>
<keyword evidence="4" id="KW-0813">Transport</keyword>
<evidence type="ECO:0000256" key="15">
    <source>
        <dbReference type="SAM" id="Phobius"/>
    </source>
</evidence>
<keyword evidence="11 14" id="KW-0472">Membrane</keyword>
<gene>
    <name evidence="16" type="ORF">HS088_TW09G00334</name>
</gene>
<feature type="repeat" description="Solcar" evidence="14">
    <location>
        <begin position="474"/>
        <end position="565"/>
    </location>
</feature>
<feature type="transmembrane region" description="Helical" evidence="15">
    <location>
        <begin position="472"/>
        <end position="493"/>
    </location>
</feature>
<dbReference type="GO" id="GO:1990544">
    <property type="term" value="P:mitochondrial ATP transmembrane transport"/>
    <property type="evidence" value="ECO:0007669"/>
    <property type="project" value="InterPro"/>
</dbReference>
<keyword evidence="5" id="KW-0050">Antiport</keyword>
<dbReference type="GO" id="GO:0140021">
    <property type="term" value="P:mitochondrial ADP transmembrane transport"/>
    <property type="evidence" value="ECO:0007669"/>
    <property type="project" value="InterPro"/>
</dbReference>
<evidence type="ECO:0000256" key="10">
    <source>
        <dbReference type="ARBA" id="ARBA00023128"/>
    </source>
</evidence>
<reference evidence="16 17" key="1">
    <citation type="journal article" date="2020" name="Nat. Commun.">
        <title>Genome of Tripterygium wilfordii and identification of cytochrome P450 involved in triptolide biosynthesis.</title>
        <authorList>
            <person name="Tu L."/>
            <person name="Su P."/>
            <person name="Zhang Z."/>
            <person name="Gao L."/>
            <person name="Wang J."/>
            <person name="Hu T."/>
            <person name="Zhou J."/>
            <person name="Zhang Y."/>
            <person name="Zhao Y."/>
            <person name="Liu Y."/>
            <person name="Song Y."/>
            <person name="Tong Y."/>
            <person name="Lu Y."/>
            <person name="Yang J."/>
            <person name="Xu C."/>
            <person name="Jia M."/>
            <person name="Peters R.J."/>
            <person name="Huang L."/>
            <person name="Gao W."/>
        </authorList>
    </citation>
    <scope>NUCLEOTIDE SEQUENCE [LARGE SCALE GENOMIC DNA]</scope>
    <source>
        <strain evidence="17">cv. XIE 37</strain>
        <tissue evidence="16">Leaf</tissue>
    </source>
</reference>
<evidence type="ECO:0000313" key="17">
    <source>
        <dbReference type="Proteomes" id="UP000593562"/>
    </source>
</evidence>
<dbReference type="PANTHER" id="PTHR45635:SF14">
    <property type="entry name" value="ADP_ATP TRANSLOCASE"/>
    <property type="match status" value="1"/>
</dbReference>
<evidence type="ECO:0000256" key="1">
    <source>
        <dbReference type="ARBA" id="ARBA00004448"/>
    </source>
</evidence>
<dbReference type="PRINTS" id="PR00927">
    <property type="entry name" value="ADPTRNSLCASE"/>
</dbReference>
<evidence type="ECO:0000256" key="2">
    <source>
        <dbReference type="ARBA" id="ARBA00006375"/>
    </source>
</evidence>
<dbReference type="PROSITE" id="PS50920">
    <property type="entry name" value="SOLCAR"/>
    <property type="match status" value="5"/>
</dbReference>
<dbReference type="InterPro" id="IPR018108">
    <property type="entry name" value="MCP_transmembrane"/>
</dbReference>
<evidence type="ECO:0000256" key="12">
    <source>
        <dbReference type="ARBA" id="ARBA00024143"/>
    </source>
</evidence>
<comment type="subcellular location">
    <subcellularLocation>
        <location evidence="1">Mitochondrion inner membrane</location>
        <topology evidence="1">Multi-pass membrane protein</topology>
    </subcellularLocation>
</comment>
<dbReference type="InterPro" id="IPR023395">
    <property type="entry name" value="MCP_dom_sf"/>
</dbReference>
<keyword evidence="10" id="KW-0496">Mitochondrion</keyword>
<keyword evidence="6 14" id="KW-0812">Transmembrane</keyword>
<comment type="catalytic activity">
    <reaction evidence="12">
        <text>ADP(in) + ATP(out) = ADP(out) + ATP(in)</text>
        <dbReference type="Rhea" id="RHEA:34999"/>
        <dbReference type="ChEBI" id="CHEBI:30616"/>
        <dbReference type="ChEBI" id="CHEBI:456216"/>
    </reaction>
    <physiologicalReaction direction="left-to-right" evidence="12">
        <dbReference type="Rhea" id="RHEA:35000"/>
    </physiologicalReaction>
</comment>
<evidence type="ECO:0000256" key="3">
    <source>
        <dbReference type="ARBA" id="ARBA00011245"/>
    </source>
</evidence>
<dbReference type="InterPro" id="IPR002067">
    <property type="entry name" value="MCP"/>
</dbReference>
<dbReference type="AlphaFoldDB" id="A0A7J7D7D4"/>
<comment type="similarity">
    <text evidence="2">Belongs to the mitochondrial carrier (TC 2.A.29) family.</text>
</comment>
<evidence type="ECO:0000256" key="6">
    <source>
        <dbReference type="ARBA" id="ARBA00022692"/>
    </source>
</evidence>
<keyword evidence="17" id="KW-1185">Reference proteome</keyword>
<dbReference type="PRINTS" id="PR00926">
    <property type="entry name" value="MITOCARRIER"/>
</dbReference>
<dbReference type="InterPro" id="IPR002113">
    <property type="entry name" value="ADT_euk_type"/>
</dbReference>
<evidence type="ECO:0000256" key="4">
    <source>
        <dbReference type="ARBA" id="ARBA00022448"/>
    </source>
</evidence>
<dbReference type="SUPFAM" id="SSF103506">
    <property type="entry name" value="Mitochondrial carrier"/>
    <property type="match status" value="2"/>
</dbReference>
<evidence type="ECO:0000256" key="11">
    <source>
        <dbReference type="ARBA" id="ARBA00023136"/>
    </source>
</evidence>
<keyword evidence="9 15" id="KW-1133">Transmembrane helix</keyword>
<proteinExistence type="inferred from homology"/>
<keyword evidence="8" id="KW-0999">Mitochondrion inner membrane</keyword>
<dbReference type="InParanoid" id="A0A7J7D7D4"/>
<evidence type="ECO:0000256" key="8">
    <source>
        <dbReference type="ARBA" id="ARBA00022792"/>
    </source>
</evidence>
<dbReference type="EMBL" id="JAAARO010000009">
    <property type="protein sequence ID" value="KAF5742290.1"/>
    <property type="molecule type" value="Genomic_DNA"/>
</dbReference>
<comment type="subunit">
    <text evidence="3">Monomer.</text>
</comment>